<accession>A0A3M6VM93</accession>
<dbReference type="InterPro" id="IPR036875">
    <property type="entry name" value="Znf_CCHC_sf"/>
</dbReference>
<dbReference type="VEuPathDB" id="FungiDB:DD237_002347"/>
<dbReference type="PANTHER" id="PTHR31437:SF1">
    <property type="entry name" value="PROTEIN SREK1IP1"/>
    <property type="match status" value="1"/>
</dbReference>
<evidence type="ECO:0000313" key="7">
    <source>
        <dbReference type="EMBL" id="RMX67161.1"/>
    </source>
</evidence>
<keyword evidence="2 4" id="KW-0863">Zinc-finger</keyword>
<feature type="domain" description="CCHC-type" evidence="6">
    <location>
        <begin position="88"/>
        <end position="103"/>
    </location>
</feature>
<reference evidence="9 10" key="1">
    <citation type="submission" date="2018-06" db="EMBL/GenBank/DDBJ databases">
        <title>Comparative genomics of downy mildews reveals potential adaptations to biotrophy.</title>
        <authorList>
            <person name="Fletcher K."/>
            <person name="Klosterman S.J."/>
            <person name="Derevnina L."/>
            <person name="Martin F."/>
            <person name="Koike S."/>
            <person name="Reyes Chin-Wo S."/>
            <person name="Mou B."/>
            <person name="Michelmore R."/>
        </authorList>
    </citation>
    <scope>NUCLEOTIDE SEQUENCE [LARGE SCALE GENOMIC DNA]</scope>
    <source>
        <strain evidence="8 10">R13</strain>
        <strain evidence="7 9">R14</strain>
    </source>
</reference>
<feature type="compositionally biased region" description="Basic residues" evidence="5">
    <location>
        <begin position="210"/>
        <end position="222"/>
    </location>
</feature>
<evidence type="ECO:0000259" key="6">
    <source>
        <dbReference type="PROSITE" id="PS50158"/>
    </source>
</evidence>
<gene>
    <name evidence="8" type="ORF">DD237_002347</name>
    <name evidence="7" type="ORF">DD238_002403</name>
</gene>
<feature type="compositionally biased region" description="Basic and acidic residues" evidence="5">
    <location>
        <begin position="223"/>
        <end position="238"/>
    </location>
</feature>
<dbReference type="PANTHER" id="PTHR31437">
    <property type="entry name" value="SREK1IP1 FAMILY MEMBER"/>
    <property type="match status" value="1"/>
</dbReference>
<feature type="region of interest" description="Disordered" evidence="5">
    <location>
        <begin position="109"/>
        <end position="247"/>
    </location>
</feature>
<evidence type="ECO:0000256" key="4">
    <source>
        <dbReference type="PROSITE-ProRule" id="PRU00047"/>
    </source>
</evidence>
<proteinExistence type="predicted"/>
<dbReference type="Proteomes" id="UP000286097">
    <property type="component" value="Unassembled WGS sequence"/>
</dbReference>
<keyword evidence="3" id="KW-0862">Zinc</keyword>
<keyword evidence="9" id="KW-1185">Reference proteome</keyword>
<comment type="caution">
    <text evidence="7">The sequence shown here is derived from an EMBL/GenBank/DDBJ whole genome shotgun (WGS) entry which is preliminary data.</text>
</comment>
<feature type="compositionally biased region" description="Basic and acidic residues" evidence="5">
    <location>
        <begin position="154"/>
        <end position="167"/>
    </location>
</feature>
<dbReference type="EMBL" id="QLLG01000174">
    <property type="protein sequence ID" value="RMX67161.1"/>
    <property type="molecule type" value="Genomic_DNA"/>
</dbReference>
<dbReference type="Pfam" id="PF13917">
    <property type="entry name" value="zf-CCHC_3"/>
    <property type="match status" value="1"/>
</dbReference>
<dbReference type="GO" id="GO:0003676">
    <property type="term" value="F:nucleic acid binding"/>
    <property type="evidence" value="ECO:0007669"/>
    <property type="project" value="InterPro"/>
</dbReference>
<evidence type="ECO:0000256" key="3">
    <source>
        <dbReference type="ARBA" id="ARBA00022833"/>
    </source>
</evidence>
<evidence type="ECO:0000313" key="8">
    <source>
        <dbReference type="EMBL" id="RQM16042.1"/>
    </source>
</evidence>
<feature type="compositionally biased region" description="Basic residues" evidence="5">
    <location>
        <begin position="168"/>
        <end position="186"/>
    </location>
</feature>
<evidence type="ECO:0000313" key="9">
    <source>
        <dbReference type="Proteomes" id="UP000282087"/>
    </source>
</evidence>
<name>A0A3M6VM93_9STRA</name>
<protein>
    <recommendedName>
        <fullName evidence="6">CCHC-type domain-containing protein</fullName>
    </recommendedName>
</protein>
<dbReference type="AlphaFoldDB" id="A0A3M6VM93"/>
<dbReference type="PROSITE" id="PS50158">
    <property type="entry name" value="ZF_CCHC"/>
    <property type="match status" value="1"/>
</dbReference>
<dbReference type="InterPro" id="IPR001878">
    <property type="entry name" value="Znf_CCHC"/>
</dbReference>
<evidence type="ECO:0000256" key="1">
    <source>
        <dbReference type="ARBA" id="ARBA00022723"/>
    </source>
</evidence>
<dbReference type="SUPFAM" id="SSF57756">
    <property type="entry name" value="Retrovirus zinc finger-like domains"/>
    <property type="match status" value="1"/>
</dbReference>
<sequence length="247" mass="28086">MVTGETGVADDPTQMPATSGRVRMPHNNRMHSSAALKMTGIWKNTIGYDPYAAEDEKKETTETSYEQAKGLMTLAKLSNKGSDVRGACKKCGKVGHLTFQCRNHLGELEKRVASSDSSSSSDFSSEEDSEDEKEKRVSSHRPSSRGRSRSCSRSPKERRCRRSESRSRGRGARRRRQERSPSRSRSRSSSVDSDKANGKRRHSEVYVSKKDKKRKRSSKTHKSSKEKDRKCRYRDSKKLHGTKKRRQ</sequence>
<dbReference type="Proteomes" id="UP000282087">
    <property type="component" value="Unassembled WGS sequence"/>
</dbReference>
<feature type="compositionally biased region" description="Basic residues" evidence="5">
    <location>
        <begin position="138"/>
        <end position="153"/>
    </location>
</feature>
<dbReference type="EMBL" id="QKXF01000132">
    <property type="protein sequence ID" value="RQM16042.1"/>
    <property type="molecule type" value="Genomic_DNA"/>
</dbReference>
<feature type="region of interest" description="Disordered" evidence="5">
    <location>
        <begin position="1"/>
        <end position="28"/>
    </location>
</feature>
<feature type="compositionally biased region" description="Low complexity" evidence="5">
    <location>
        <begin position="114"/>
        <end position="123"/>
    </location>
</feature>
<keyword evidence="1" id="KW-0479">Metal-binding</keyword>
<evidence type="ECO:0000313" key="10">
    <source>
        <dbReference type="Proteomes" id="UP000286097"/>
    </source>
</evidence>
<evidence type="ECO:0000256" key="2">
    <source>
        <dbReference type="ARBA" id="ARBA00022771"/>
    </source>
</evidence>
<dbReference type="GO" id="GO:0008270">
    <property type="term" value="F:zinc ion binding"/>
    <property type="evidence" value="ECO:0007669"/>
    <property type="project" value="UniProtKB-KW"/>
</dbReference>
<evidence type="ECO:0000256" key="5">
    <source>
        <dbReference type="SAM" id="MobiDB-lite"/>
    </source>
</evidence>
<feature type="compositionally biased region" description="Basic and acidic residues" evidence="5">
    <location>
        <begin position="192"/>
        <end position="209"/>
    </location>
</feature>
<organism evidence="7 9">
    <name type="scientific">Peronospora effusa</name>
    <dbReference type="NCBI Taxonomy" id="542832"/>
    <lineage>
        <taxon>Eukaryota</taxon>
        <taxon>Sar</taxon>
        <taxon>Stramenopiles</taxon>
        <taxon>Oomycota</taxon>
        <taxon>Peronosporomycetes</taxon>
        <taxon>Peronosporales</taxon>
        <taxon>Peronosporaceae</taxon>
        <taxon>Peronospora</taxon>
    </lineage>
</organism>